<feature type="transmembrane region" description="Helical" evidence="6">
    <location>
        <begin position="61"/>
        <end position="83"/>
    </location>
</feature>
<feature type="transmembrane region" description="Helical" evidence="6">
    <location>
        <begin position="363"/>
        <end position="390"/>
    </location>
</feature>
<feature type="transmembrane region" description="Helical" evidence="6">
    <location>
        <begin position="142"/>
        <end position="161"/>
    </location>
</feature>
<dbReference type="KEGG" id="apuu:APUU_61243A"/>
<evidence type="ECO:0000256" key="5">
    <source>
        <dbReference type="ARBA" id="ARBA00023136"/>
    </source>
</evidence>
<dbReference type="EMBL" id="AP024448">
    <property type="protein sequence ID" value="BCS28195.1"/>
    <property type="molecule type" value="Genomic_DNA"/>
</dbReference>
<dbReference type="AlphaFoldDB" id="A0A7R8ASX8"/>
<dbReference type="GO" id="GO:0015179">
    <property type="term" value="F:L-amino acid transmembrane transporter activity"/>
    <property type="evidence" value="ECO:0007669"/>
    <property type="project" value="TreeGrafter"/>
</dbReference>
<feature type="transmembrane region" description="Helical" evidence="6">
    <location>
        <begin position="338"/>
        <end position="357"/>
    </location>
</feature>
<feature type="transmembrane region" description="Helical" evidence="6">
    <location>
        <begin position="297"/>
        <end position="317"/>
    </location>
</feature>
<dbReference type="FunFam" id="1.20.1740.10:FF:000039">
    <property type="entry name" value="Neutral amino acid transporter (Eurofung)"/>
    <property type="match status" value="1"/>
</dbReference>
<reference evidence="8" key="1">
    <citation type="submission" date="2021-01" db="EMBL/GenBank/DDBJ databases">
        <authorList>
            <consortium name="Aspergillus puulaauensis MK2 genome sequencing consortium"/>
            <person name="Kazuki M."/>
            <person name="Futagami T."/>
        </authorList>
    </citation>
    <scope>NUCLEOTIDE SEQUENCE</scope>
    <source>
        <strain evidence="8">MK2</strain>
    </source>
</reference>
<feature type="transmembrane region" description="Helical" evidence="6">
    <location>
        <begin position="411"/>
        <end position="437"/>
    </location>
</feature>
<dbReference type="Gene3D" id="1.20.1740.10">
    <property type="entry name" value="Amino acid/polyamine transporter I"/>
    <property type="match status" value="1"/>
</dbReference>
<evidence type="ECO:0000256" key="3">
    <source>
        <dbReference type="ARBA" id="ARBA00022692"/>
    </source>
</evidence>
<keyword evidence="4 6" id="KW-1133">Transmembrane helix</keyword>
<comment type="subcellular location">
    <subcellularLocation>
        <location evidence="1">Membrane</location>
        <topology evidence="1">Multi-pass membrane protein</topology>
    </subcellularLocation>
</comment>
<feature type="domain" description="Amino acid transporter transmembrane" evidence="7">
    <location>
        <begin position="39"/>
        <end position="433"/>
    </location>
</feature>
<dbReference type="PANTHER" id="PTHR22950:SF683">
    <property type="entry name" value="AMINO ACID TRANSPORTER (EUROFUNG)"/>
    <property type="match status" value="1"/>
</dbReference>
<evidence type="ECO:0000256" key="4">
    <source>
        <dbReference type="ARBA" id="ARBA00022989"/>
    </source>
</evidence>
<protein>
    <recommendedName>
        <fullName evidence="7">Amino acid transporter transmembrane domain-containing protein</fullName>
    </recommendedName>
</protein>
<evidence type="ECO:0000313" key="9">
    <source>
        <dbReference type="Proteomes" id="UP000654913"/>
    </source>
</evidence>
<dbReference type="Proteomes" id="UP000654913">
    <property type="component" value="Chromosome 6"/>
</dbReference>
<keyword evidence="9" id="KW-1185">Reference proteome</keyword>
<dbReference type="OrthoDB" id="40134at2759"/>
<keyword evidence="5 6" id="KW-0472">Membrane</keyword>
<evidence type="ECO:0000256" key="1">
    <source>
        <dbReference type="ARBA" id="ARBA00004141"/>
    </source>
</evidence>
<organism evidence="8 9">
    <name type="scientific">Aspergillus puulaauensis</name>
    <dbReference type="NCBI Taxonomy" id="1220207"/>
    <lineage>
        <taxon>Eukaryota</taxon>
        <taxon>Fungi</taxon>
        <taxon>Dikarya</taxon>
        <taxon>Ascomycota</taxon>
        <taxon>Pezizomycotina</taxon>
        <taxon>Eurotiomycetes</taxon>
        <taxon>Eurotiomycetidae</taxon>
        <taxon>Eurotiales</taxon>
        <taxon>Aspergillaceae</taxon>
        <taxon>Aspergillus</taxon>
    </lineage>
</organism>
<evidence type="ECO:0000259" key="7">
    <source>
        <dbReference type="Pfam" id="PF01490"/>
    </source>
</evidence>
<name>A0A7R8ASX8_9EURO</name>
<accession>A0A7R8ASX8</accession>
<dbReference type="GeneID" id="64978192"/>
<evidence type="ECO:0000256" key="2">
    <source>
        <dbReference type="ARBA" id="ARBA00008066"/>
    </source>
</evidence>
<evidence type="ECO:0000256" key="6">
    <source>
        <dbReference type="SAM" id="Phobius"/>
    </source>
</evidence>
<evidence type="ECO:0000313" key="8">
    <source>
        <dbReference type="EMBL" id="BCS28195.1"/>
    </source>
</evidence>
<feature type="transmembrane region" description="Helical" evidence="6">
    <location>
        <begin position="113"/>
        <end position="136"/>
    </location>
</feature>
<dbReference type="GO" id="GO:0016020">
    <property type="term" value="C:membrane"/>
    <property type="evidence" value="ECO:0007669"/>
    <property type="project" value="UniProtKB-SubCell"/>
</dbReference>
<dbReference type="Pfam" id="PF01490">
    <property type="entry name" value="Aa_trans"/>
    <property type="match status" value="1"/>
</dbReference>
<feature type="transmembrane region" description="Helical" evidence="6">
    <location>
        <begin position="255"/>
        <end position="277"/>
    </location>
</feature>
<sequence length="456" mass="48180">MSDKKDNNCPSDGAVTEDAVFGVISEDGPNYRNLGRMGTAILMMKAQIGLGVLSIPEAFNALGLVPGIVCLIVIAVVTTWSGYMVGAFKLNHREVYGVDDATGLIFGPIGREVLGVGFSLFLIFSGASGILSLSIALNAISSHGACTAVFVAVAAIVVLGLASIQTLDRIGKLAWIGLGCMLTSIFIVTIAVGIQDRPEAAPQTGPWSSDYKIVNSPSFAKGIAAICQLTFAFTGTPFFFPIVCEMRDPRHYTKALTICQSVVTVTYIAIGVVVYYYCGSYVSSPALGSAGHLIKQIAYGIALPALFVTSTISTHMASKYFFIRIMRGSRHLAANTPVHWLTWLSCVGAVIAVAYIIASAMPIFGSLISLVGALLGTLQVFQPAGFMWLYDNWSRGSAGRGQQSLKWMFMVGFSVFMVVLGTFLMVAGTYGAVVGIIDGLKADGADGAWSCADNSS</sequence>
<keyword evidence="3 6" id="KW-0812">Transmembrane</keyword>
<feature type="transmembrane region" description="Helical" evidence="6">
    <location>
        <begin position="222"/>
        <end position="243"/>
    </location>
</feature>
<dbReference type="RefSeq" id="XP_041560381.1">
    <property type="nucleotide sequence ID" value="XM_041694564.1"/>
</dbReference>
<dbReference type="PANTHER" id="PTHR22950">
    <property type="entry name" value="AMINO ACID TRANSPORTER"/>
    <property type="match status" value="1"/>
</dbReference>
<proteinExistence type="inferred from homology"/>
<dbReference type="InterPro" id="IPR013057">
    <property type="entry name" value="AA_transpt_TM"/>
</dbReference>
<feature type="transmembrane region" description="Helical" evidence="6">
    <location>
        <begin position="173"/>
        <end position="194"/>
    </location>
</feature>
<comment type="similarity">
    <text evidence="2">Belongs to the amino acid/polyamine transporter 2 family.</text>
</comment>
<reference evidence="8" key="2">
    <citation type="submission" date="2021-02" db="EMBL/GenBank/DDBJ databases">
        <title>Aspergillus puulaauensis MK2 genome sequence.</title>
        <authorList>
            <person name="Futagami T."/>
            <person name="Mori K."/>
            <person name="Kadooka C."/>
            <person name="Tanaka T."/>
        </authorList>
    </citation>
    <scope>NUCLEOTIDE SEQUENCE</scope>
    <source>
        <strain evidence="8">MK2</strain>
    </source>
</reference>
<gene>
    <name evidence="8" type="ORF">APUU_61243A</name>
</gene>